<dbReference type="KEGG" id="vg:23680890"/>
<dbReference type="EMBL" id="KM879463">
    <property type="protein sequence ID" value="AIZ01737.1"/>
    <property type="molecule type" value="Genomic_DNA"/>
</dbReference>
<gene>
    <name evidence="1" type="ORF">ArV1_049</name>
</gene>
<proteinExistence type="predicted"/>
<name>A0A0A7HAN5_9CAUD</name>
<evidence type="ECO:0000313" key="2">
    <source>
        <dbReference type="Proteomes" id="UP000031071"/>
    </source>
</evidence>
<protein>
    <submittedName>
        <fullName evidence="1">Uncharacterized protein</fullName>
    </submittedName>
</protein>
<evidence type="ECO:0000313" key="1">
    <source>
        <dbReference type="EMBL" id="AIZ01737.1"/>
    </source>
</evidence>
<sequence>MTTLDEIRERTRSALNTRLRTLKIEPDPIMGEYSPLLAATDDGLFNLILTVSDGNYDTPVVPLADAHQIVHAARDAHALMLALDAIRAQVSFTAEQFRNTSNRLNQEVIDGSPDRDVDAAARYANYASANEAIASRLDKIIDDVLNPKEEGNPDAN</sequence>
<keyword evidence="2" id="KW-1185">Reference proteome</keyword>
<dbReference type="GeneID" id="23680890"/>
<reference evidence="1 2" key="1">
    <citation type="submission" date="2014-10" db="EMBL/GenBank/DDBJ databases">
        <title>Genome of vB_ArtM-ArV1 - first myovirus infecting Arthrobacter sp.</title>
        <authorList>
            <person name="Simoliunas E."/>
            <person name="Kaliniene L."/>
            <person name="Stasilo M."/>
            <person name="Meskys R."/>
        </authorList>
    </citation>
    <scope>NUCLEOTIDE SEQUENCE [LARGE SCALE GENOMIC DNA]</scope>
</reference>
<organism evidence="1 2">
    <name type="scientific">Arthrobacter phage vB_ArtM-ArV1</name>
    <dbReference type="NCBI Taxonomy" id="1566993"/>
    <lineage>
        <taxon>Viruses</taxon>
        <taxon>Duplodnaviria</taxon>
        <taxon>Heunggongvirae</taxon>
        <taxon>Uroviricota</taxon>
        <taxon>Caudoviricetes</taxon>
        <taxon>Klausavirus</taxon>
        <taxon>Klausavirus ArV1</taxon>
    </lineage>
</organism>
<dbReference type="Proteomes" id="UP000031071">
    <property type="component" value="Segment"/>
</dbReference>
<dbReference type="RefSeq" id="YP_009126083.1">
    <property type="nucleotide sequence ID" value="NC_026606.1"/>
</dbReference>
<dbReference type="OrthoDB" id="32050at10239"/>
<accession>A0A0A7HAN5</accession>